<sequence>MKIIESTQKDSIKFTLDSKNPQTTIAAQFIESKRNHKLHNGYFDFDPAAKNPKSPLNPWAWVRVKNEIHTIKACLESILPAFQRGVIGYNDCDDGSEEFILDFCRKYPSFIPIKYPYSVTLKDPPTMQNKLYFYLTYIEKFIPEDEWILKIDCDHIHDAAKLYKSFYLIHDHQSCIFYGRIHIHKFDNELYIQKYDNGFIIEGGDQLLIQRKHWWHIEDLVSDKGEVVAMSKDKWKKSELDDFLAKEKMYKNQEFGMIANMDFIYYTEINNWHFPYIKDFRANKASEQEWVKLDDFIESNKDLINTRIDSKMLDKDYILSLYNRFA</sequence>
<dbReference type="EMBL" id="JRMP02000007">
    <property type="protein sequence ID" value="TLD94419.1"/>
    <property type="molecule type" value="Genomic_DNA"/>
</dbReference>
<reference evidence="1 2" key="2">
    <citation type="journal article" date="2016" name="Infect. Immun.">
        <title>Helicobacter saguini, a Novel Helicobacter Isolated from Cotton-Top Tamarins with Ulcerative Colitis, Has Proinflammatory Properties and Induces Typhlocolitis and Dysplasia in Gnotobiotic IL-10-/- Mice.</title>
        <authorList>
            <person name="Shen Z."/>
            <person name="Mannion A."/>
            <person name="Whary M.T."/>
            <person name="Muthupalani S."/>
            <person name="Sheh A."/>
            <person name="Feng Y."/>
            <person name="Gong G."/>
            <person name="Vandamme P."/>
            <person name="Holcombe H.R."/>
            <person name="Paster B.J."/>
            <person name="Fox J.G."/>
        </authorList>
    </citation>
    <scope>NUCLEOTIDE SEQUENCE [LARGE SCALE GENOMIC DNA]</scope>
    <source>
        <strain evidence="1 2">MIT 97-6194</strain>
    </source>
</reference>
<reference evidence="1 2" key="1">
    <citation type="journal article" date="2014" name="Genome Announc.">
        <title>Draft genome sequences of eight enterohepatic helicobacter species isolated from both laboratory and wild rodents.</title>
        <authorList>
            <person name="Sheh A."/>
            <person name="Shen Z."/>
            <person name="Fox J.G."/>
        </authorList>
    </citation>
    <scope>NUCLEOTIDE SEQUENCE [LARGE SCALE GENOMIC DNA]</scope>
    <source>
        <strain evidence="1 2">MIT 97-6194</strain>
    </source>
</reference>
<dbReference type="RefSeq" id="WP_081948304.1">
    <property type="nucleotide sequence ID" value="NZ_QBIX01000001.1"/>
</dbReference>
<evidence type="ECO:0000313" key="2">
    <source>
        <dbReference type="Proteomes" id="UP000029714"/>
    </source>
</evidence>
<dbReference type="GO" id="GO:0016740">
    <property type="term" value="F:transferase activity"/>
    <property type="evidence" value="ECO:0007669"/>
    <property type="project" value="UniProtKB-KW"/>
</dbReference>
<keyword evidence="2" id="KW-1185">Reference proteome</keyword>
<comment type="caution">
    <text evidence="1">The sequence shown here is derived from an EMBL/GenBank/DDBJ whole genome shotgun (WGS) entry which is preliminary data.</text>
</comment>
<proteinExistence type="predicted"/>
<dbReference type="STRING" id="1548018.LS64_05550"/>
<dbReference type="SUPFAM" id="SSF53448">
    <property type="entry name" value="Nucleotide-diphospho-sugar transferases"/>
    <property type="match status" value="1"/>
</dbReference>
<dbReference type="AlphaFoldDB" id="A0A4U8T4F2"/>
<evidence type="ECO:0000313" key="1">
    <source>
        <dbReference type="EMBL" id="TLD94419.1"/>
    </source>
</evidence>
<name>A0A4U8T4F2_9HELI</name>
<dbReference type="Gene3D" id="3.90.550.10">
    <property type="entry name" value="Spore Coat Polysaccharide Biosynthesis Protein SpsA, Chain A"/>
    <property type="match status" value="1"/>
</dbReference>
<organism evidence="1 2">
    <name type="scientific">Helicobacter saguini</name>
    <dbReference type="NCBI Taxonomy" id="1548018"/>
    <lineage>
        <taxon>Bacteria</taxon>
        <taxon>Pseudomonadati</taxon>
        <taxon>Campylobacterota</taxon>
        <taxon>Epsilonproteobacteria</taxon>
        <taxon>Campylobacterales</taxon>
        <taxon>Helicobacteraceae</taxon>
        <taxon>Helicobacter</taxon>
    </lineage>
</organism>
<protein>
    <submittedName>
        <fullName evidence="1">Beta-1,4-N-acetylgalactosaminyltransferase</fullName>
    </submittedName>
</protein>
<dbReference type="Proteomes" id="UP000029714">
    <property type="component" value="Unassembled WGS sequence"/>
</dbReference>
<dbReference type="Pfam" id="PF06306">
    <property type="entry name" value="CgtA"/>
    <property type="match status" value="1"/>
</dbReference>
<dbReference type="InterPro" id="IPR029044">
    <property type="entry name" value="Nucleotide-diphossugar_trans"/>
</dbReference>
<dbReference type="InterPro" id="IPR010446">
    <property type="entry name" value="GalNAc_Trfase_b"/>
</dbReference>
<gene>
    <name evidence="1" type="ORF">LS64_005680</name>
</gene>
<accession>A0A4U8T4F2</accession>
<dbReference type="OrthoDB" id="5322631at2"/>